<feature type="region of interest" description="Disordered" evidence="1">
    <location>
        <begin position="1"/>
        <end position="27"/>
    </location>
</feature>
<reference evidence="2" key="1">
    <citation type="submission" date="2022-03" db="EMBL/GenBank/DDBJ databases">
        <authorList>
            <person name="Martin H S."/>
        </authorList>
    </citation>
    <scope>NUCLEOTIDE SEQUENCE</scope>
</reference>
<dbReference type="Proteomes" id="UP000837857">
    <property type="component" value="Chromosome 15"/>
</dbReference>
<name>A0ABN8I1K4_9NEOP</name>
<keyword evidence="3" id="KW-1185">Reference proteome</keyword>
<sequence length="108" mass="11833">MKTSGGVPTTSWRLREKARNKNKESKNAITTERSLLMSEYLNGTVCGVLRDVGGGSDRSRFYRWRGAIGCGAREATTAAGIIGRNRTSHQKRADRGDQAFAGMRTIPT</sequence>
<proteinExistence type="predicted"/>
<organism evidence="2 3">
    <name type="scientific">Iphiclides podalirius</name>
    <name type="common">scarce swallowtail</name>
    <dbReference type="NCBI Taxonomy" id="110791"/>
    <lineage>
        <taxon>Eukaryota</taxon>
        <taxon>Metazoa</taxon>
        <taxon>Ecdysozoa</taxon>
        <taxon>Arthropoda</taxon>
        <taxon>Hexapoda</taxon>
        <taxon>Insecta</taxon>
        <taxon>Pterygota</taxon>
        <taxon>Neoptera</taxon>
        <taxon>Endopterygota</taxon>
        <taxon>Lepidoptera</taxon>
        <taxon>Glossata</taxon>
        <taxon>Ditrysia</taxon>
        <taxon>Papilionoidea</taxon>
        <taxon>Papilionidae</taxon>
        <taxon>Papilioninae</taxon>
        <taxon>Iphiclides</taxon>
    </lineage>
</organism>
<evidence type="ECO:0000313" key="3">
    <source>
        <dbReference type="Proteomes" id="UP000837857"/>
    </source>
</evidence>
<feature type="compositionally biased region" description="Basic and acidic residues" evidence="1">
    <location>
        <begin position="13"/>
        <end position="26"/>
    </location>
</feature>
<feature type="compositionally biased region" description="Polar residues" evidence="1">
    <location>
        <begin position="1"/>
        <end position="12"/>
    </location>
</feature>
<evidence type="ECO:0000256" key="1">
    <source>
        <dbReference type="SAM" id="MobiDB-lite"/>
    </source>
</evidence>
<protein>
    <submittedName>
        <fullName evidence="2">Uncharacterized protein</fullName>
    </submittedName>
</protein>
<dbReference type="EMBL" id="OW152827">
    <property type="protein sequence ID" value="CAH2043127.1"/>
    <property type="molecule type" value="Genomic_DNA"/>
</dbReference>
<gene>
    <name evidence="2" type="ORF">IPOD504_LOCUS4160</name>
</gene>
<feature type="non-terminal residue" evidence="2">
    <location>
        <position position="108"/>
    </location>
</feature>
<accession>A0ABN8I1K4</accession>
<feature type="region of interest" description="Disordered" evidence="1">
    <location>
        <begin position="86"/>
        <end position="108"/>
    </location>
</feature>
<evidence type="ECO:0000313" key="2">
    <source>
        <dbReference type="EMBL" id="CAH2043127.1"/>
    </source>
</evidence>